<evidence type="ECO:0000256" key="1">
    <source>
        <dbReference type="SAM" id="Phobius"/>
    </source>
</evidence>
<feature type="transmembrane region" description="Helical" evidence="1">
    <location>
        <begin position="7"/>
        <end position="26"/>
    </location>
</feature>
<organism evidence="2">
    <name type="scientific">Rhizophora mucronata</name>
    <name type="common">Asiatic mangrove</name>
    <dbReference type="NCBI Taxonomy" id="61149"/>
    <lineage>
        <taxon>Eukaryota</taxon>
        <taxon>Viridiplantae</taxon>
        <taxon>Streptophyta</taxon>
        <taxon>Embryophyta</taxon>
        <taxon>Tracheophyta</taxon>
        <taxon>Spermatophyta</taxon>
        <taxon>Magnoliopsida</taxon>
        <taxon>eudicotyledons</taxon>
        <taxon>Gunneridae</taxon>
        <taxon>Pentapetalae</taxon>
        <taxon>rosids</taxon>
        <taxon>fabids</taxon>
        <taxon>Malpighiales</taxon>
        <taxon>Rhizophoraceae</taxon>
        <taxon>Rhizophora</taxon>
    </lineage>
</organism>
<reference evidence="2" key="1">
    <citation type="submission" date="2018-02" db="EMBL/GenBank/DDBJ databases">
        <title>Rhizophora mucronata_Transcriptome.</title>
        <authorList>
            <person name="Meera S.P."/>
            <person name="Sreeshan A."/>
            <person name="Augustine A."/>
        </authorList>
    </citation>
    <scope>NUCLEOTIDE SEQUENCE</scope>
    <source>
        <tissue evidence="2">Leaf</tissue>
    </source>
</reference>
<name>A0A2P2PEJ4_RHIMU</name>
<dbReference type="AlphaFoldDB" id="A0A2P2PEJ4"/>
<sequence length="30" mass="3458">MLLPINCIIPITIHITSLLSFCTYLLNQIR</sequence>
<protein>
    <submittedName>
        <fullName evidence="2">Uncharacterized protein</fullName>
    </submittedName>
</protein>
<dbReference type="EMBL" id="GGEC01072625">
    <property type="protein sequence ID" value="MBX53109.1"/>
    <property type="molecule type" value="Transcribed_RNA"/>
</dbReference>
<proteinExistence type="predicted"/>
<keyword evidence="1" id="KW-1133">Transmembrane helix</keyword>
<accession>A0A2P2PEJ4</accession>
<keyword evidence="1" id="KW-0812">Transmembrane</keyword>
<keyword evidence="1" id="KW-0472">Membrane</keyword>
<evidence type="ECO:0000313" key="2">
    <source>
        <dbReference type="EMBL" id="MBX53109.1"/>
    </source>
</evidence>